<feature type="domain" description="BppU N-terminal" evidence="1">
    <location>
        <begin position="19"/>
        <end position="143"/>
    </location>
</feature>
<dbReference type="AlphaFoldDB" id="A0A9W3NW73"/>
<accession>A0A9W3NW73</accession>
<dbReference type="EMBL" id="CP003752">
    <property type="protein sequence ID" value="AFQ14615.1"/>
    <property type="molecule type" value="Genomic_DNA"/>
</dbReference>
<reference evidence="2 3" key="1">
    <citation type="submission" date="2012-08" db="EMBL/GenBank/DDBJ databases">
        <authorList>
            <person name="Doggett N."/>
            <person name="Teshima H."/>
            <person name="Bruce D."/>
            <person name="Detter J.C."/>
            <person name="Johnson S.L."/>
            <person name="Han C."/>
        </authorList>
    </citation>
    <scope>NUCLEOTIDE SEQUENCE [LARGE SCALE GENOMIC DNA]</scope>
    <source>
        <strain evidence="2 3">HD-771</strain>
    </source>
</reference>
<gene>
    <name evidence="2" type="ORF">BTG_05615</name>
</gene>
<dbReference type="InterPro" id="IPR018913">
    <property type="entry name" value="BppU_N"/>
</dbReference>
<dbReference type="Gene3D" id="2.60.40.3350">
    <property type="match status" value="1"/>
</dbReference>
<evidence type="ECO:0000313" key="3">
    <source>
        <dbReference type="Proteomes" id="UP000005259"/>
    </source>
</evidence>
<dbReference type="KEGG" id="bti:BTG_05615"/>
<protein>
    <recommendedName>
        <fullName evidence="1">BppU N-terminal domain-containing protein</fullName>
    </recommendedName>
</protein>
<evidence type="ECO:0000259" key="1">
    <source>
        <dbReference type="Pfam" id="PF10651"/>
    </source>
</evidence>
<dbReference type="Proteomes" id="UP000005259">
    <property type="component" value="Chromosome"/>
</dbReference>
<sequence length="362" mass="40025">MIQRQPTFKFDLTHPSPQHKVFQRLGEKQATDIIVQILNGGQPFSLTGIRFGFEMRNDAGKIIIDENQTKFSVIDNAKGIFRYRVDDAGFSYFGNSYLAYFTLKISDVRITTERFRFQNDEDVQQGSTGLQEHYVSVIDDLVKSNAEAIAKAQEIKAMIEANQVVKKTGDTIEGPIRFDVPFTVRGSGATFDMRPQVSGVYQKGIRHTINTTNNFYAFAPIDDQGNANWTNQMALYGDTGVLDIKDINIRGGSGSNVITKANNGKANLTLTADATNKNEAVPPLAVRRGSSVTLRLAILRVASSTNSLVTTLPSTMRPTDTWVYNVLADDGSRVSLEIRPNGQIHVYTAGKGFSFTETFVVD</sequence>
<dbReference type="Pfam" id="PF10651">
    <property type="entry name" value="BppU_N"/>
    <property type="match status" value="1"/>
</dbReference>
<evidence type="ECO:0000313" key="2">
    <source>
        <dbReference type="EMBL" id="AFQ14615.1"/>
    </source>
</evidence>
<dbReference type="RefSeq" id="WP_000616074.1">
    <property type="nucleotide sequence ID" value="NC_018500.1"/>
</dbReference>
<proteinExistence type="predicted"/>
<organism evidence="2 3">
    <name type="scientific">Bacillus thuringiensis HD-771</name>
    <dbReference type="NCBI Taxonomy" id="1218175"/>
    <lineage>
        <taxon>Bacteria</taxon>
        <taxon>Bacillati</taxon>
        <taxon>Bacillota</taxon>
        <taxon>Bacilli</taxon>
        <taxon>Bacillales</taxon>
        <taxon>Bacillaceae</taxon>
        <taxon>Bacillus</taxon>
        <taxon>Bacillus cereus group</taxon>
    </lineage>
</organism>
<name>A0A9W3NW73_BACTU</name>